<sequence>MPLDNYGVLKGLVTGYTLPEVPGDPTPHLHVRVTDNDRTYQIIINVLSREDPSELLYYAGENFHSNQITHLPDLEYGFTPIGDDNTNIALDYIRGNLLDRCNLTPLPVTAPGEDNDLLDKLVQYMSMAEDKTNVEIYAYGEKIPPGIHNVHMNQGNHPNYIEDDGIWQDGGVLLHFKDTNTWVAIFLAFQSQSWCTDDEGHFTTPVQECDYRSGC</sequence>
<dbReference type="AlphaFoldDB" id="A0A9W7USG9"/>
<name>A0A9W7USG9_BACCE</name>
<proteinExistence type="predicted"/>
<organism evidence="1 2">
    <name type="scientific">Bacillus cereus</name>
    <dbReference type="NCBI Taxonomy" id="1396"/>
    <lineage>
        <taxon>Bacteria</taxon>
        <taxon>Bacillati</taxon>
        <taxon>Bacillota</taxon>
        <taxon>Bacilli</taxon>
        <taxon>Bacillales</taxon>
        <taxon>Bacillaceae</taxon>
        <taxon>Bacillus</taxon>
        <taxon>Bacillus cereus group</taxon>
    </lineage>
</organism>
<dbReference type="Pfam" id="PF10042">
    <property type="entry name" value="DUF2278"/>
    <property type="match status" value="1"/>
</dbReference>
<protein>
    <submittedName>
        <fullName evidence="1">DUF2278 family protein</fullName>
    </submittedName>
</protein>
<dbReference type="EMBL" id="QSMZ01000006">
    <property type="protein sequence ID" value="KAA6470264.1"/>
    <property type="molecule type" value="Genomic_DNA"/>
</dbReference>
<evidence type="ECO:0000313" key="2">
    <source>
        <dbReference type="Proteomes" id="UP000323321"/>
    </source>
</evidence>
<evidence type="ECO:0000313" key="1">
    <source>
        <dbReference type="EMBL" id="KAA6470264.1"/>
    </source>
</evidence>
<gene>
    <name evidence="1" type="ORF">DX932_10590</name>
</gene>
<accession>A0A9W7USG9</accession>
<comment type="caution">
    <text evidence="1">The sequence shown here is derived from an EMBL/GenBank/DDBJ whole genome shotgun (WGS) entry which is preliminary data.</text>
</comment>
<dbReference type="InterPro" id="IPR019268">
    <property type="entry name" value="DUF2278"/>
</dbReference>
<dbReference type="RefSeq" id="WP_150158172.1">
    <property type="nucleotide sequence ID" value="NZ_QSMZ01000006.1"/>
</dbReference>
<reference evidence="1 2" key="1">
    <citation type="submission" date="2018-08" db="EMBL/GenBank/DDBJ databases">
        <title>Bacillus phenotypic plasticity.</title>
        <authorList>
            <person name="Hurtado E."/>
        </authorList>
    </citation>
    <scope>NUCLEOTIDE SEQUENCE [LARGE SCALE GENOMIC DNA]</scope>
    <source>
        <strain evidence="1 2">111b</strain>
    </source>
</reference>
<dbReference type="Proteomes" id="UP000323321">
    <property type="component" value="Unassembled WGS sequence"/>
</dbReference>